<dbReference type="InterPro" id="IPR017871">
    <property type="entry name" value="ABC_transporter-like_CS"/>
</dbReference>
<evidence type="ECO:0000313" key="8">
    <source>
        <dbReference type="Proteomes" id="UP000076268"/>
    </source>
</evidence>
<dbReference type="Pfam" id="PF00005">
    <property type="entry name" value="ABC_tran"/>
    <property type="match status" value="1"/>
</dbReference>
<dbReference type="Gene3D" id="3.40.50.300">
    <property type="entry name" value="P-loop containing nucleotide triphosphate hydrolases"/>
    <property type="match status" value="1"/>
</dbReference>
<evidence type="ECO:0000256" key="3">
    <source>
        <dbReference type="ARBA" id="ARBA00022741"/>
    </source>
</evidence>
<dbReference type="InterPro" id="IPR003593">
    <property type="entry name" value="AAA+_ATPase"/>
</dbReference>
<keyword evidence="8" id="KW-1185">Reference proteome</keyword>
<dbReference type="InterPro" id="IPR052156">
    <property type="entry name" value="BCAA_Transport_ATP-bd_LivF"/>
</dbReference>
<proteinExistence type="inferred from homology"/>
<dbReference type="InterPro" id="IPR027417">
    <property type="entry name" value="P-loop_NTPase"/>
</dbReference>
<dbReference type="GO" id="GO:0015658">
    <property type="term" value="F:branched-chain amino acid transmembrane transporter activity"/>
    <property type="evidence" value="ECO:0007669"/>
    <property type="project" value="TreeGrafter"/>
</dbReference>
<name>A0A154BPJ5_ANASB</name>
<dbReference type="CDD" id="cd03224">
    <property type="entry name" value="ABC_TM1139_LivF_branched"/>
    <property type="match status" value="1"/>
</dbReference>
<dbReference type="PROSITE" id="PS00211">
    <property type="entry name" value="ABC_TRANSPORTER_1"/>
    <property type="match status" value="1"/>
</dbReference>
<dbReference type="SMART" id="SM00382">
    <property type="entry name" value="AAA"/>
    <property type="match status" value="1"/>
</dbReference>
<comment type="caution">
    <text evidence="7">The sequence shown here is derived from an EMBL/GenBank/DDBJ whole genome shotgun (WGS) entry which is preliminary data.</text>
</comment>
<evidence type="ECO:0000259" key="6">
    <source>
        <dbReference type="PROSITE" id="PS50893"/>
    </source>
</evidence>
<dbReference type="STRING" id="1794912.AXX12_11495"/>
<evidence type="ECO:0000256" key="1">
    <source>
        <dbReference type="ARBA" id="ARBA00005417"/>
    </source>
</evidence>
<dbReference type="PANTHER" id="PTHR43820:SF4">
    <property type="entry name" value="HIGH-AFFINITY BRANCHED-CHAIN AMINO ACID TRANSPORT ATP-BINDING PROTEIN LIVF"/>
    <property type="match status" value="1"/>
</dbReference>
<dbReference type="GO" id="GO:0015807">
    <property type="term" value="P:L-amino acid transport"/>
    <property type="evidence" value="ECO:0007669"/>
    <property type="project" value="TreeGrafter"/>
</dbReference>
<dbReference type="RefSeq" id="WP_066243644.1">
    <property type="nucleotide sequence ID" value="NZ_LSGP01000020.1"/>
</dbReference>
<feature type="domain" description="ABC transporter" evidence="6">
    <location>
        <begin position="4"/>
        <end position="235"/>
    </location>
</feature>
<evidence type="ECO:0000256" key="2">
    <source>
        <dbReference type="ARBA" id="ARBA00022448"/>
    </source>
</evidence>
<dbReference type="AlphaFoldDB" id="A0A154BPJ5"/>
<evidence type="ECO:0000313" key="7">
    <source>
        <dbReference type="EMBL" id="KYZ75815.1"/>
    </source>
</evidence>
<dbReference type="SUPFAM" id="SSF52540">
    <property type="entry name" value="P-loop containing nucleoside triphosphate hydrolases"/>
    <property type="match status" value="1"/>
</dbReference>
<accession>A0A154BPJ5</accession>
<dbReference type="GO" id="GO:0016887">
    <property type="term" value="F:ATP hydrolysis activity"/>
    <property type="evidence" value="ECO:0007669"/>
    <property type="project" value="InterPro"/>
</dbReference>
<dbReference type="EMBL" id="LSGP01000020">
    <property type="protein sequence ID" value="KYZ75815.1"/>
    <property type="molecule type" value="Genomic_DNA"/>
</dbReference>
<evidence type="ECO:0000256" key="4">
    <source>
        <dbReference type="ARBA" id="ARBA00022840"/>
    </source>
</evidence>
<dbReference type="GO" id="GO:0005524">
    <property type="term" value="F:ATP binding"/>
    <property type="evidence" value="ECO:0007669"/>
    <property type="project" value="UniProtKB-KW"/>
</dbReference>
<keyword evidence="5" id="KW-0029">Amino-acid transport</keyword>
<organism evidence="7 8">
    <name type="scientific">Anaerosporomusa subterranea</name>
    <dbReference type="NCBI Taxonomy" id="1794912"/>
    <lineage>
        <taxon>Bacteria</taxon>
        <taxon>Bacillati</taxon>
        <taxon>Bacillota</taxon>
        <taxon>Negativicutes</taxon>
        <taxon>Acetonemataceae</taxon>
        <taxon>Anaerosporomusa</taxon>
    </lineage>
</organism>
<evidence type="ECO:0000256" key="5">
    <source>
        <dbReference type="ARBA" id="ARBA00022970"/>
    </source>
</evidence>
<dbReference type="OrthoDB" id="9776369at2"/>
<dbReference type="PROSITE" id="PS50893">
    <property type="entry name" value="ABC_TRANSPORTER_2"/>
    <property type="match status" value="1"/>
</dbReference>
<keyword evidence="4 7" id="KW-0067">ATP-binding</keyword>
<sequence length="235" mass="26198">MPVLETRNLSVRYDSALILEDISLFVEEKECVAVLGPNGAGKTTLLRAISRVAPVSGSITYLGEEVSRYRAHELVKKGIVHCPEHRRLFPDFTVKENLAMGAFLRQDKAEVEADLERCYSIFPRLKERLNQMARTMSGGEQQMVAIARAIMARPRLLMLDEPSIGLAQIVKEQIFQGVAEIKQLGVTILLVEQDSNMALGIADRLYVLEHGRVAAEGTPAELSRDTHIRDLYLGI</sequence>
<reference evidence="7 8" key="1">
    <citation type="submission" date="2016-02" db="EMBL/GenBank/DDBJ databases">
        <title>Anaerosporomusa subterraneum gen. nov., sp. nov., a spore-forming obligate anaerobe isolated from saprolite.</title>
        <authorList>
            <person name="Choi J.K."/>
            <person name="Shah M."/>
            <person name="Yee N."/>
        </authorList>
    </citation>
    <scope>NUCLEOTIDE SEQUENCE [LARGE SCALE GENOMIC DNA]</scope>
    <source>
        <strain evidence="7 8">RU4</strain>
    </source>
</reference>
<dbReference type="Proteomes" id="UP000076268">
    <property type="component" value="Unassembled WGS sequence"/>
</dbReference>
<protein>
    <submittedName>
        <fullName evidence="7">ABC transporter ATP-binding protein</fullName>
    </submittedName>
</protein>
<keyword evidence="3" id="KW-0547">Nucleotide-binding</keyword>
<keyword evidence="2" id="KW-0813">Transport</keyword>
<dbReference type="PANTHER" id="PTHR43820">
    <property type="entry name" value="HIGH-AFFINITY BRANCHED-CHAIN AMINO ACID TRANSPORT ATP-BINDING PROTEIN LIVF"/>
    <property type="match status" value="1"/>
</dbReference>
<gene>
    <name evidence="7" type="primary">livF</name>
    <name evidence="7" type="ORF">AXX12_11495</name>
</gene>
<comment type="similarity">
    <text evidence="1">Belongs to the ABC transporter superfamily.</text>
</comment>
<dbReference type="InterPro" id="IPR003439">
    <property type="entry name" value="ABC_transporter-like_ATP-bd"/>
</dbReference>